<evidence type="ECO:0000313" key="4">
    <source>
        <dbReference type="Proteomes" id="UP000028643"/>
    </source>
</evidence>
<dbReference type="InterPro" id="IPR032623">
    <property type="entry name" value="FecR_N"/>
</dbReference>
<comment type="caution">
    <text evidence="3">The sequence shown here is derived from an EMBL/GenBank/DDBJ whole genome shotgun (WGS) entry which is preliminary data.</text>
</comment>
<dbReference type="EMBL" id="JPQT01000074">
    <property type="protein sequence ID" value="KFE53645.1"/>
    <property type="molecule type" value="Genomic_DNA"/>
</dbReference>
<accession>A0A085VDY2</accession>
<dbReference type="Pfam" id="PF04773">
    <property type="entry name" value="FecR"/>
    <property type="match status" value="1"/>
</dbReference>
<dbReference type="Proteomes" id="UP000028643">
    <property type="component" value="Unassembled WGS sequence"/>
</dbReference>
<dbReference type="PATRIC" id="fig|317.174.peg.1083"/>
<dbReference type="AlphaFoldDB" id="A0A085VDY2"/>
<name>A0A085VDY2_PSESX</name>
<reference evidence="3 4" key="1">
    <citation type="submission" date="2014-07" db="EMBL/GenBank/DDBJ databases">
        <title>Draft Genome Sequences of Environmental Pseudomonas syringae strains.</title>
        <authorList>
            <person name="Baltrus D.A."/>
            <person name="Berge O."/>
            <person name="Morris C."/>
        </authorList>
    </citation>
    <scope>NUCLEOTIDE SEQUENCE [LARGE SCALE GENOMIC DNA]</scope>
    <source>
        <strain evidence="3 4">CEB003</strain>
    </source>
</reference>
<dbReference type="PIRSF" id="PIRSF018266">
    <property type="entry name" value="FecR"/>
    <property type="match status" value="1"/>
</dbReference>
<dbReference type="Pfam" id="PF16220">
    <property type="entry name" value="DUF4880"/>
    <property type="match status" value="1"/>
</dbReference>
<gene>
    <name evidence="3" type="ORF">IV02_05320</name>
</gene>
<feature type="domain" description="FecR N-terminal" evidence="2">
    <location>
        <begin position="11"/>
        <end position="53"/>
    </location>
</feature>
<evidence type="ECO:0000259" key="1">
    <source>
        <dbReference type="Pfam" id="PF04773"/>
    </source>
</evidence>
<dbReference type="Gene3D" id="2.60.120.1440">
    <property type="match status" value="1"/>
</dbReference>
<feature type="domain" description="FecR protein" evidence="1">
    <location>
        <begin position="107"/>
        <end position="199"/>
    </location>
</feature>
<sequence>MINMPDRKVFQAAASWYVQFQVEPPTPAEQHAWQQWLDSDPAHQAAWNQMEQLQRGLGALPPDLARRALSEPRQRRDILKLMLVLAGAGYVGWNIKQHTSLGNVWADYRTPVGQRRHIELADGSQIELNTNTSVDVVFDGQQRLIHLRAGEILIQTGKRGDTRPFFVETRQGRVQALGTRFSVRQLDTTTRVGVLEDQVSLLPKEPVGHPVLLRAGESAEFDDHRANPGRTYTPAEVAWVDGQLVVLNARLGDLIDELSRYRPGVMHCDEHAARLRVSGAFRLDAIDAVLANLQATLPIRVSHFTRYWVSVKSTA</sequence>
<dbReference type="InterPro" id="IPR012373">
    <property type="entry name" value="Ferrdict_sens_TM"/>
</dbReference>
<dbReference type="RefSeq" id="WP_047572723.1">
    <property type="nucleotide sequence ID" value="NZ_JPQT01000074.1"/>
</dbReference>
<dbReference type="PANTHER" id="PTHR30273">
    <property type="entry name" value="PERIPLASMIC SIGNAL SENSOR AND SIGMA FACTOR ACTIVATOR FECR-RELATED"/>
    <property type="match status" value="1"/>
</dbReference>
<evidence type="ECO:0000259" key="2">
    <source>
        <dbReference type="Pfam" id="PF16220"/>
    </source>
</evidence>
<dbReference type="InterPro" id="IPR006860">
    <property type="entry name" value="FecR"/>
</dbReference>
<protein>
    <submittedName>
        <fullName evidence="3">Iron transporter</fullName>
    </submittedName>
</protein>
<evidence type="ECO:0000313" key="3">
    <source>
        <dbReference type="EMBL" id="KFE53645.1"/>
    </source>
</evidence>
<dbReference type="GO" id="GO:0016989">
    <property type="term" value="F:sigma factor antagonist activity"/>
    <property type="evidence" value="ECO:0007669"/>
    <property type="project" value="TreeGrafter"/>
</dbReference>
<proteinExistence type="predicted"/>
<dbReference type="PANTHER" id="PTHR30273:SF2">
    <property type="entry name" value="PROTEIN FECR"/>
    <property type="match status" value="1"/>
</dbReference>
<organism evidence="3 4">
    <name type="scientific">Pseudomonas syringae</name>
    <dbReference type="NCBI Taxonomy" id="317"/>
    <lineage>
        <taxon>Bacteria</taxon>
        <taxon>Pseudomonadati</taxon>
        <taxon>Pseudomonadota</taxon>
        <taxon>Gammaproteobacteria</taxon>
        <taxon>Pseudomonadales</taxon>
        <taxon>Pseudomonadaceae</taxon>
        <taxon>Pseudomonas</taxon>
    </lineage>
</organism>